<name>F8PT06_SERL3</name>
<organism evidence="2">
    <name type="scientific">Serpula lacrymans var. lacrymans (strain S7.3)</name>
    <name type="common">Dry rot fungus</name>
    <dbReference type="NCBI Taxonomy" id="936435"/>
    <lineage>
        <taxon>Eukaryota</taxon>
        <taxon>Fungi</taxon>
        <taxon>Dikarya</taxon>
        <taxon>Basidiomycota</taxon>
        <taxon>Agaricomycotina</taxon>
        <taxon>Agaricomycetes</taxon>
        <taxon>Agaricomycetidae</taxon>
        <taxon>Boletales</taxon>
        <taxon>Coniophorineae</taxon>
        <taxon>Serpulaceae</taxon>
        <taxon>Serpula</taxon>
    </lineage>
</organism>
<sequence length="532" mass="60115">MSGSWAWKQADKIAEDPQTHGSMLVPVILGSDKTTVSVATRQNKYYPLYLSIGNIHNNVRCAHKNGVVLVGCLAIPKTDKKYSNNDKFCKFRRQLFHTSLAFILQDIWPGMTSPKVARCPDQHLRRVILGLGPYIADYPEQALPARIVQGWCPRCTALPTNLDGEGKRRSEEHIEALVNCLDLGVLWDEYGIVGDLVSFTNDFPRADINELLAPDLLHQFIKGTFKDHLVTWVEEYITQNYSSTRANEILDDIDQRIASAPYFSGLRRFPQGHGFKQWTGDESKALMKVYLPAIEGHVPPDIVRTLCAFLEFYYLVRRDVHDTNTLAKIQDTLSKFHRYQTIFQNLGVRPTRFSLPRQHSMTHYYRLIQVFGAPNGLCSSITESKHIQAVKKPWCRSSKNKALGQMLLINQRLDKLAASRISFTSRGMLSGTVLSDTYIQAGLLAYISLVNPTELGYAQHTAQLGHQINQPDLPNLIRRFLFDQIHLDNVNAPSSHDIPLLLCPYSDGQVSVFHSTTAYYYAPCDPSGISCM</sequence>
<evidence type="ECO:0000313" key="1">
    <source>
        <dbReference type="EMBL" id="EGO01381.1"/>
    </source>
</evidence>
<evidence type="ECO:0000313" key="2">
    <source>
        <dbReference type="Proteomes" id="UP000008063"/>
    </source>
</evidence>
<accession>F8PT06</accession>
<dbReference type="AlphaFoldDB" id="F8PT06"/>
<dbReference type="OMA" id="QHSMTHY"/>
<dbReference type="OrthoDB" id="3199698at2759"/>
<dbReference type="Pfam" id="PF18759">
    <property type="entry name" value="Plavaka"/>
    <property type="match status" value="1"/>
</dbReference>
<protein>
    <submittedName>
        <fullName evidence="1">Uncharacterized protein</fullName>
    </submittedName>
</protein>
<feature type="non-terminal residue" evidence="1">
    <location>
        <position position="532"/>
    </location>
</feature>
<reference evidence="2" key="1">
    <citation type="journal article" date="2011" name="Science">
        <title>The plant cell wall-decomposing machinery underlies the functional diversity of forest fungi.</title>
        <authorList>
            <person name="Eastwood D.C."/>
            <person name="Floudas D."/>
            <person name="Binder M."/>
            <person name="Majcherczyk A."/>
            <person name="Schneider P."/>
            <person name="Aerts A."/>
            <person name="Asiegbu F.O."/>
            <person name="Baker S.E."/>
            <person name="Barry K."/>
            <person name="Bendiksby M."/>
            <person name="Blumentritt M."/>
            <person name="Coutinho P.M."/>
            <person name="Cullen D."/>
            <person name="de Vries R.P."/>
            <person name="Gathman A."/>
            <person name="Goodell B."/>
            <person name="Henrissat B."/>
            <person name="Ihrmark K."/>
            <person name="Kauserud H."/>
            <person name="Kohler A."/>
            <person name="LaButti K."/>
            <person name="Lapidus A."/>
            <person name="Lavin J.L."/>
            <person name="Lee Y.-H."/>
            <person name="Lindquist E."/>
            <person name="Lilly W."/>
            <person name="Lucas S."/>
            <person name="Morin E."/>
            <person name="Murat C."/>
            <person name="Oguiza J.A."/>
            <person name="Park J."/>
            <person name="Pisabarro A.G."/>
            <person name="Riley R."/>
            <person name="Rosling A."/>
            <person name="Salamov A."/>
            <person name="Schmidt O."/>
            <person name="Schmutz J."/>
            <person name="Skrede I."/>
            <person name="Stenlid J."/>
            <person name="Wiebenga A."/>
            <person name="Xie X."/>
            <person name="Kuees U."/>
            <person name="Hibbett D.S."/>
            <person name="Hoffmeister D."/>
            <person name="Hoegberg N."/>
            <person name="Martin F."/>
            <person name="Grigoriev I.V."/>
            <person name="Watkinson S.C."/>
        </authorList>
    </citation>
    <scope>NUCLEOTIDE SEQUENCE [LARGE SCALE GENOMIC DNA]</scope>
    <source>
        <strain evidence="2">strain S7.3</strain>
    </source>
</reference>
<dbReference type="EMBL" id="GL945478">
    <property type="protein sequence ID" value="EGO01381.1"/>
    <property type="molecule type" value="Genomic_DNA"/>
</dbReference>
<proteinExistence type="predicted"/>
<dbReference type="InterPro" id="IPR041078">
    <property type="entry name" value="Plavaka"/>
</dbReference>
<keyword evidence="2" id="KW-1185">Reference proteome</keyword>
<gene>
    <name evidence="1" type="ORF">SERLA73DRAFT_50961</name>
</gene>
<dbReference type="STRING" id="936435.F8PT06"/>
<dbReference type="Proteomes" id="UP000008063">
    <property type="component" value="Unassembled WGS sequence"/>
</dbReference>
<dbReference type="InParanoid" id="F8PT06"/>
<dbReference type="HOGENOM" id="CLU_006344_14_1_1"/>